<dbReference type="RefSeq" id="WP_251798778.1">
    <property type="nucleotide sequence ID" value="NZ_JAMQOL010000017.1"/>
</dbReference>
<accession>A0ABT0XYN9</accession>
<gene>
    <name evidence="2" type="ORF">LXN57_15040</name>
</gene>
<feature type="region of interest" description="Disordered" evidence="1">
    <location>
        <begin position="1"/>
        <end position="42"/>
    </location>
</feature>
<keyword evidence="3" id="KW-1185">Reference proteome</keyword>
<proteinExistence type="predicted"/>
<name>A0ABT0XYN9_9ACTN</name>
<evidence type="ECO:0000313" key="3">
    <source>
        <dbReference type="Proteomes" id="UP001523216"/>
    </source>
</evidence>
<reference evidence="2 3" key="1">
    <citation type="submission" date="2022-06" db="EMBL/GenBank/DDBJ databases">
        <title>Actinoplanes abujensis sp. nov., isolated from Nigerian arid soil.</title>
        <authorList>
            <person name="Ding P."/>
        </authorList>
    </citation>
    <scope>NUCLEOTIDE SEQUENCE [LARGE SCALE GENOMIC DNA]</scope>
    <source>
        <strain evidence="3">TRM88002</strain>
    </source>
</reference>
<evidence type="ECO:0000313" key="2">
    <source>
        <dbReference type="EMBL" id="MCM4078886.1"/>
    </source>
</evidence>
<sequence>MIRRIWPDGRSSDDYTKASPLTATKDGNRYAETIRGTRDQRARTDDSVLSLDAIVSRQTVEITENDQQLPVTVNPTQSEAYPYTCSAGDLALNNGTTFETYERLSTDPDSRTSTT</sequence>
<dbReference type="Proteomes" id="UP001523216">
    <property type="component" value="Unassembled WGS sequence"/>
</dbReference>
<protein>
    <submittedName>
        <fullName evidence="2">Uncharacterized protein</fullName>
    </submittedName>
</protein>
<comment type="caution">
    <text evidence="2">The sequence shown here is derived from an EMBL/GenBank/DDBJ whole genome shotgun (WGS) entry which is preliminary data.</text>
</comment>
<evidence type="ECO:0000256" key="1">
    <source>
        <dbReference type="SAM" id="MobiDB-lite"/>
    </source>
</evidence>
<organism evidence="2 3">
    <name type="scientific">Paractinoplanes hotanensis</name>
    <dbReference type="NCBI Taxonomy" id="2906497"/>
    <lineage>
        <taxon>Bacteria</taxon>
        <taxon>Bacillati</taxon>
        <taxon>Actinomycetota</taxon>
        <taxon>Actinomycetes</taxon>
        <taxon>Micromonosporales</taxon>
        <taxon>Micromonosporaceae</taxon>
        <taxon>Paractinoplanes</taxon>
    </lineage>
</organism>
<feature type="compositionally biased region" description="Basic and acidic residues" evidence="1">
    <location>
        <begin position="1"/>
        <end position="16"/>
    </location>
</feature>
<dbReference type="EMBL" id="JAMQOL010000017">
    <property type="protein sequence ID" value="MCM4078886.1"/>
    <property type="molecule type" value="Genomic_DNA"/>
</dbReference>